<feature type="domain" description="C2H2-type" evidence="3">
    <location>
        <begin position="91"/>
        <end position="120"/>
    </location>
</feature>
<dbReference type="Gene3D" id="3.30.160.60">
    <property type="entry name" value="Classic Zinc Finger"/>
    <property type="match status" value="1"/>
</dbReference>
<proteinExistence type="predicted"/>
<evidence type="ECO:0000313" key="4">
    <source>
        <dbReference type="EMBL" id="EFA78567.1"/>
    </source>
</evidence>
<accession>D3BKY7</accession>
<dbReference type="EMBL" id="ADBJ01000038">
    <property type="protein sequence ID" value="EFA78567.1"/>
    <property type="molecule type" value="Genomic_DNA"/>
</dbReference>
<name>D3BKY7_HETP5</name>
<dbReference type="Pfam" id="PF12874">
    <property type="entry name" value="zf-met"/>
    <property type="match status" value="1"/>
</dbReference>
<dbReference type="FunCoup" id="D3BKY7">
    <property type="interactions" value="504"/>
</dbReference>
<dbReference type="GeneID" id="31364694"/>
<dbReference type="Proteomes" id="UP000001396">
    <property type="component" value="Unassembled WGS sequence"/>
</dbReference>
<dbReference type="RefSeq" id="XP_020430691.1">
    <property type="nucleotide sequence ID" value="XM_020580016.1"/>
</dbReference>
<dbReference type="SUPFAM" id="SSF57667">
    <property type="entry name" value="beta-beta-alpha zinc fingers"/>
    <property type="match status" value="1"/>
</dbReference>
<dbReference type="InterPro" id="IPR036236">
    <property type="entry name" value="Znf_C2H2_sf"/>
</dbReference>
<dbReference type="OMA" id="PNLACKN"/>
<dbReference type="InParanoid" id="D3BKY7"/>
<keyword evidence="5" id="KW-1185">Reference proteome</keyword>
<protein>
    <recommendedName>
        <fullName evidence="3">C2H2-type domain-containing protein</fullName>
    </recommendedName>
</protein>
<comment type="caution">
    <text evidence="4">The sequence shown here is derived from an EMBL/GenBank/DDBJ whole genome shotgun (WGS) entry which is preliminary data.</text>
</comment>
<reference evidence="4 5" key="1">
    <citation type="journal article" date="2011" name="Genome Res.">
        <title>Phylogeny-wide analysis of social amoeba genomes highlights ancient origins for complex intercellular communication.</title>
        <authorList>
            <person name="Heidel A.J."/>
            <person name="Lawal H.M."/>
            <person name="Felder M."/>
            <person name="Schilde C."/>
            <person name="Helps N.R."/>
            <person name="Tunggal B."/>
            <person name="Rivero F."/>
            <person name="John U."/>
            <person name="Schleicher M."/>
            <person name="Eichinger L."/>
            <person name="Platzer M."/>
            <person name="Noegel A.A."/>
            <person name="Schaap P."/>
            <person name="Gloeckner G."/>
        </authorList>
    </citation>
    <scope>NUCLEOTIDE SEQUENCE [LARGE SCALE GENOMIC DNA]</scope>
    <source>
        <strain evidence="5">ATCC 26659 / Pp 5 / PN500</strain>
    </source>
</reference>
<dbReference type="PROSITE" id="PS00028">
    <property type="entry name" value="ZINC_FINGER_C2H2_1"/>
    <property type="match status" value="1"/>
</dbReference>
<feature type="compositionally biased region" description="Low complexity" evidence="2">
    <location>
        <begin position="47"/>
        <end position="68"/>
    </location>
</feature>
<dbReference type="InterPro" id="IPR013087">
    <property type="entry name" value="Znf_C2H2_type"/>
</dbReference>
<dbReference type="STRING" id="670386.D3BKY7"/>
<evidence type="ECO:0000256" key="2">
    <source>
        <dbReference type="SAM" id="MobiDB-lite"/>
    </source>
</evidence>
<feature type="compositionally biased region" description="Low complexity" evidence="2">
    <location>
        <begin position="134"/>
        <end position="160"/>
    </location>
</feature>
<evidence type="ECO:0000256" key="1">
    <source>
        <dbReference type="PROSITE-ProRule" id="PRU00042"/>
    </source>
</evidence>
<keyword evidence="1" id="KW-0479">Metal-binding</keyword>
<keyword evidence="1" id="KW-0862">Zinc</keyword>
<dbReference type="GO" id="GO:0008270">
    <property type="term" value="F:zinc ion binding"/>
    <property type="evidence" value="ECO:0007669"/>
    <property type="project" value="UniProtKB-KW"/>
</dbReference>
<evidence type="ECO:0000259" key="3">
    <source>
        <dbReference type="PROSITE" id="PS50157"/>
    </source>
</evidence>
<dbReference type="AlphaFoldDB" id="D3BKY7"/>
<feature type="region of interest" description="Disordered" evidence="2">
    <location>
        <begin position="42"/>
        <end position="70"/>
    </location>
</feature>
<sequence>MMNQTEYLGRLNQLPHLNLDELILEPLSIVTNTSCEIDYNSNNNNVGSPLKLKNSNNNNNNGSPLKSNIRSDIDQYDTLSNSNSSNSNNELFCNDCNKRFQSEQTLNTHLNSSKHIQQVKENKKKTIANKSFGSPSPKKPQQQQSSKTTTTTTTSSATATVGDGGNIDSFQKKQLELMNIVPSKPNLTLKNLYQAAKNYTAHHMIKEAALCLLKMLHFQQQQQQQSSSSIELKEKSQQRQQQQHQQTCLPLDLKVDIWSKINLETKTHLNFARLTRMFDRKLSEYHYTQALLNSSIITSPTMKDKLFESEYLLNELSEQHPQTIIDLLTSISSTTALSEISDEQKQQLESTITFLDEIAGGLSFDRINYKSILLYLLSYSISNILNMNSRSRITLQRIIRLYVGLALDHIVVDMFILQYKVSDSIQDKQSSLINALRYALELIDILKLNQIINIYTQFKISTTTSISTSTKQTNIFTEQLDFLISLGKAVISNDTLLFDSFRDTYEFITITQQDKDLNTLITKLYEKLIYGQ</sequence>
<feature type="region of interest" description="Disordered" evidence="2">
    <location>
        <begin position="127"/>
        <end position="165"/>
    </location>
</feature>
<organism evidence="4 5">
    <name type="scientific">Heterostelium pallidum (strain ATCC 26659 / Pp 5 / PN500)</name>
    <name type="common">Cellular slime mold</name>
    <name type="synonym">Polysphondylium pallidum</name>
    <dbReference type="NCBI Taxonomy" id="670386"/>
    <lineage>
        <taxon>Eukaryota</taxon>
        <taxon>Amoebozoa</taxon>
        <taxon>Evosea</taxon>
        <taxon>Eumycetozoa</taxon>
        <taxon>Dictyostelia</taxon>
        <taxon>Acytosteliales</taxon>
        <taxon>Acytosteliaceae</taxon>
        <taxon>Heterostelium</taxon>
    </lineage>
</organism>
<dbReference type="PROSITE" id="PS50157">
    <property type="entry name" value="ZINC_FINGER_C2H2_2"/>
    <property type="match status" value="1"/>
</dbReference>
<keyword evidence="1" id="KW-0863">Zinc-finger</keyword>
<evidence type="ECO:0000313" key="5">
    <source>
        <dbReference type="Proteomes" id="UP000001396"/>
    </source>
</evidence>
<gene>
    <name evidence="4" type="ORF">PPL_09219</name>
</gene>